<reference evidence="4" key="1">
    <citation type="journal article" date="2019" name="Int. J. Syst. Evol. Microbiol.">
        <title>The Global Catalogue of Microorganisms (GCM) 10K type strain sequencing project: providing services to taxonomists for standard genome sequencing and annotation.</title>
        <authorList>
            <consortium name="The Broad Institute Genomics Platform"/>
            <consortium name="The Broad Institute Genome Sequencing Center for Infectious Disease"/>
            <person name="Wu L."/>
            <person name="Ma J."/>
        </authorList>
    </citation>
    <scope>NUCLEOTIDE SEQUENCE [LARGE SCALE GENOMIC DNA]</scope>
    <source>
        <strain evidence="4">CG52</strain>
    </source>
</reference>
<evidence type="ECO:0000313" key="4">
    <source>
        <dbReference type="Proteomes" id="UP001597322"/>
    </source>
</evidence>
<dbReference type="InterPro" id="IPR000253">
    <property type="entry name" value="FHA_dom"/>
</dbReference>
<dbReference type="RefSeq" id="WP_377397826.1">
    <property type="nucleotide sequence ID" value="NZ_JBHUEQ010000006.1"/>
</dbReference>
<organism evidence="3 4">
    <name type="scientific">Rhizobium helianthi</name>
    <dbReference type="NCBI Taxonomy" id="1132695"/>
    <lineage>
        <taxon>Bacteria</taxon>
        <taxon>Pseudomonadati</taxon>
        <taxon>Pseudomonadota</taxon>
        <taxon>Alphaproteobacteria</taxon>
        <taxon>Hyphomicrobiales</taxon>
        <taxon>Rhizobiaceae</taxon>
        <taxon>Rhizobium/Agrobacterium group</taxon>
        <taxon>Rhizobium</taxon>
    </lineage>
</organism>
<accession>A0ABW4M3D5</accession>
<evidence type="ECO:0000256" key="1">
    <source>
        <dbReference type="SAM" id="MobiDB-lite"/>
    </source>
</evidence>
<dbReference type="EMBL" id="JBHUEQ010000006">
    <property type="protein sequence ID" value="MFD1745005.1"/>
    <property type="molecule type" value="Genomic_DNA"/>
</dbReference>
<comment type="caution">
    <text evidence="3">The sequence shown here is derived from an EMBL/GenBank/DDBJ whole genome shotgun (WGS) entry which is preliminary data.</text>
</comment>
<dbReference type="PROSITE" id="PS50006">
    <property type="entry name" value="FHA_DOMAIN"/>
    <property type="match status" value="1"/>
</dbReference>
<sequence length="396" mass="43467">MHLELVLEAPVSGIPDHARAAWVMERGRRSLGRASDCDLSMPFAGDSVSPIHCVIERQDNRFVLQNRSPQGASVDGQWLHEGETAIIRDQSLIDLGNLTYRAFIRRDQAGYQSDPRSNLSLSSEQLTISAILSDVVPAGQMASGPLGPREVEDPLAFIKKPKPGTPTSRNVEIGWSGPPDPQSDAKLLPDNWWEEEGADTQLGHSLEHGLATRVSVGIGRAGSQGERAERAKAVRFDVPEGDAQPVDGVAMIAQLDGLVRQLQQAVEQSYAAMKLPEPKVSAEPFDGIADDGVIGRLESILARQLRLNEAIEGLFSESARFFDPRLVEVRAEASLKPRFGWLRQATYWRYYSSQFDRGGQKLSTADVLRRAYLEPELEDRAGASNAPKEGKIPDEV</sequence>
<gene>
    <name evidence="3" type="ORF">ACFSE1_05960</name>
</gene>
<evidence type="ECO:0000259" key="2">
    <source>
        <dbReference type="PROSITE" id="PS50006"/>
    </source>
</evidence>
<proteinExistence type="predicted"/>
<dbReference type="Gene3D" id="2.60.200.20">
    <property type="match status" value="1"/>
</dbReference>
<feature type="domain" description="FHA" evidence="2">
    <location>
        <begin position="29"/>
        <end position="79"/>
    </location>
</feature>
<name>A0ABW4M3D5_9HYPH</name>
<dbReference type="InterPro" id="IPR008984">
    <property type="entry name" value="SMAD_FHA_dom_sf"/>
</dbReference>
<feature type="region of interest" description="Disordered" evidence="1">
    <location>
        <begin position="157"/>
        <end position="184"/>
    </location>
</feature>
<evidence type="ECO:0000313" key="3">
    <source>
        <dbReference type="EMBL" id="MFD1745005.1"/>
    </source>
</evidence>
<dbReference type="Pfam" id="PF00498">
    <property type="entry name" value="FHA"/>
    <property type="match status" value="1"/>
</dbReference>
<dbReference type="CDD" id="cd00060">
    <property type="entry name" value="FHA"/>
    <property type="match status" value="1"/>
</dbReference>
<dbReference type="Proteomes" id="UP001597322">
    <property type="component" value="Unassembled WGS sequence"/>
</dbReference>
<keyword evidence="4" id="KW-1185">Reference proteome</keyword>
<protein>
    <submittedName>
        <fullName evidence="3">FHA domain-containing protein</fullName>
    </submittedName>
</protein>
<dbReference type="SUPFAM" id="SSF49879">
    <property type="entry name" value="SMAD/FHA domain"/>
    <property type="match status" value="1"/>
</dbReference>